<evidence type="ECO:0000313" key="2">
    <source>
        <dbReference type="WBParaSite" id="ACRNAN_scaffold15023.g31962.t1"/>
    </source>
</evidence>
<dbReference type="WBParaSite" id="ACRNAN_scaffold15023.g31962.t1">
    <property type="protein sequence ID" value="ACRNAN_scaffold15023.g31962.t1"/>
    <property type="gene ID" value="ACRNAN_scaffold15023.g31962"/>
</dbReference>
<dbReference type="Proteomes" id="UP000887540">
    <property type="component" value="Unplaced"/>
</dbReference>
<proteinExistence type="predicted"/>
<organism evidence="1 2">
    <name type="scientific">Acrobeloides nanus</name>
    <dbReference type="NCBI Taxonomy" id="290746"/>
    <lineage>
        <taxon>Eukaryota</taxon>
        <taxon>Metazoa</taxon>
        <taxon>Ecdysozoa</taxon>
        <taxon>Nematoda</taxon>
        <taxon>Chromadorea</taxon>
        <taxon>Rhabditida</taxon>
        <taxon>Tylenchina</taxon>
        <taxon>Cephalobomorpha</taxon>
        <taxon>Cephaloboidea</taxon>
        <taxon>Cephalobidae</taxon>
        <taxon>Acrobeloides</taxon>
    </lineage>
</organism>
<dbReference type="AlphaFoldDB" id="A0A914CV33"/>
<evidence type="ECO:0000313" key="1">
    <source>
        <dbReference type="Proteomes" id="UP000887540"/>
    </source>
</evidence>
<sequence>MFIGIIWNGMLSTNDMIYIRKRVLHYILDCDLKHMITINMRISLGNKTVYDCDRISMCLKNLAEDFERILTIKRSSHLDNYIQDSFKDYYEKSSNTGAINVAYIFTNYPNEMWSNDSNLKLMEEMSNLTSIIQEQKISTKIVHYTDRGEVSKDRIF</sequence>
<reference evidence="2" key="1">
    <citation type="submission" date="2022-11" db="UniProtKB">
        <authorList>
            <consortium name="WormBaseParasite"/>
        </authorList>
    </citation>
    <scope>IDENTIFICATION</scope>
</reference>
<keyword evidence="1" id="KW-1185">Reference proteome</keyword>
<protein>
    <submittedName>
        <fullName evidence="2">Uncharacterized protein</fullName>
    </submittedName>
</protein>
<name>A0A914CV33_9BILA</name>
<accession>A0A914CV33</accession>